<evidence type="ECO:0000313" key="1">
    <source>
        <dbReference type="EMBL" id="GGB06432.1"/>
    </source>
</evidence>
<protein>
    <submittedName>
        <fullName evidence="1">Uncharacterized protein</fullName>
    </submittedName>
</protein>
<comment type="caution">
    <text evidence="1">The sequence shown here is derived from an EMBL/GenBank/DDBJ whole genome shotgun (WGS) entry which is preliminary data.</text>
</comment>
<evidence type="ECO:0000313" key="2">
    <source>
        <dbReference type="Proteomes" id="UP000620596"/>
    </source>
</evidence>
<dbReference type="EMBL" id="BMIG01000011">
    <property type="protein sequence ID" value="GGB06432.1"/>
    <property type="molecule type" value="Genomic_DNA"/>
</dbReference>
<sequence length="93" mass="10018">MIVRFHIDPMAGRQFEYRVSYEGEELFGDAGLHSVEQCIVAATEGLGQDAVAAEVTYRGIVSGTYALASLALMSAQIADHALQTTSAIEEVLR</sequence>
<gene>
    <name evidence="1" type="ORF">GCM10011496_29140</name>
</gene>
<reference evidence="1" key="1">
    <citation type="journal article" date="2014" name="Int. J. Syst. Evol. Microbiol.">
        <title>Complete genome sequence of Corynebacterium casei LMG S-19264T (=DSM 44701T), isolated from a smear-ripened cheese.</title>
        <authorList>
            <consortium name="US DOE Joint Genome Institute (JGI-PGF)"/>
            <person name="Walter F."/>
            <person name="Albersmeier A."/>
            <person name="Kalinowski J."/>
            <person name="Ruckert C."/>
        </authorList>
    </citation>
    <scope>NUCLEOTIDE SEQUENCE</scope>
    <source>
        <strain evidence="1">CGMCC 1.15322</strain>
    </source>
</reference>
<accession>A0A916SP93</accession>
<dbReference type="Proteomes" id="UP000620596">
    <property type="component" value="Unassembled WGS sequence"/>
</dbReference>
<organism evidence="1 2">
    <name type="scientific">Polaromonas eurypsychrophila</name>
    <dbReference type="NCBI Taxonomy" id="1614635"/>
    <lineage>
        <taxon>Bacteria</taxon>
        <taxon>Pseudomonadati</taxon>
        <taxon>Pseudomonadota</taxon>
        <taxon>Betaproteobacteria</taxon>
        <taxon>Burkholderiales</taxon>
        <taxon>Comamonadaceae</taxon>
        <taxon>Polaromonas</taxon>
    </lineage>
</organism>
<dbReference type="RefSeq" id="WP_188709236.1">
    <property type="nucleotide sequence ID" value="NZ_BMIG01000011.1"/>
</dbReference>
<name>A0A916SP93_9BURK</name>
<keyword evidence="2" id="KW-1185">Reference proteome</keyword>
<proteinExistence type="predicted"/>
<dbReference type="AlphaFoldDB" id="A0A916SP93"/>
<reference evidence="1" key="2">
    <citation type="submission" date="2020-09" db="EMBL/GenBank/DDBJ databases">
        <authorList>
            <person name="Sun Q."/>
            <person name="Zhou Y."/>
        </authorList>
    </citation>
    <scope>NUCLEOTIDE SEQUENCE</scope>
    <source>
        <strain evidence="1">CGMCC 1.15322</strain>
    </source>
</reference>